<feature type="compositionally biased region" description="Low complexity" evidence="1">
    <location>
        <begin position="186"/>
        <end position="197"/>
    </location>
</feature>
<accession>A0A8A2VG29</accession>
<evidence type="ECO:0000313" key="3">
    <source>
        <dbReference type="EMBL" id="QSW99334.1"/>
    </source>
</evidence>
<evidence type="ECO:0000256" key="1">
    <source>
        <dbReference type="SAM" id="MobiDB-lite"/>
    </source>
</evidence>
<feature type="compositionally biased region" description="Low complexity" evidence="1">
    <location>
        <begin position="42"/>
        <end position="55"/>
    </location>
</feature>
<dbReference type="RefSeq" id="WP_207288942.1">
    <property type="nucleotide sequence ID" value="NZ_CP071462.1"/>
</dbReference>
<feature type="domain" description="DUF4399" evidence="2">
    <location>
        <begin position="86"/>
        <end position="175"/>
    </location>
</feature>
<gene>
    <name evidence="3" type="ORF">J0X25_18500</name>
</gene>
<dbReference type="PROSITE" id="PS51257">
    <property type="entry name" value="PROKAR_LIPOPROTEIN"/>
    <property type="match status" value="1"/>
</dbReference>
<evidence type="ECO:0000313" key="4">
    <source>
        <dbReference type="Proteomes" id="UP000663203"/>
    </source>
</evidence>
<sequence length="214" mass="21958">MTRSSTRRRYLTAGVAAGAAALAGCTDVLEGDDGSGDPSNESQGGNDSQNDSGGDTVADIDYEEVDGELSFVSPEDGAEVSSPVSVEMEVEGLELDAVEGDETSENGVGHLHVIVDQGCIEPGYVIPQEDGYHHLSEGGREIELELEPGEHDLCAQAGDGIHNAYALTDEITIEVTEGGDGGNESDGGNETDGGNESAAGLGNAENGTDVDDEQ</sequence>
<dbReference type="Proteomes" id="UP000663203">
    <property type="component" value="Chromosome"/>
</dbReference>
<feature type="region of interest" description="Disordered" evidence="1">
    <location>
        <begin position="27"/>
        <end position="60"/>
    </location>
</feature>
<dbReference type="GeneID" id="63189339"/>
<dbReference type="Pfam" id="PF14347">
    <property type="entry name" value="DUF4399"/>
    <property type="match status" value="1"/>
</dbReference>
<dbReference type="InterPro" id="IPR025512">
    <property type="entry name" value="DUF4399"/>
</dbReference>
<reference evidence="3 4" key="1">
    <citation type="submission" date="2021-03" db="EMBL/GenBank/DDBJ databases">
        <title>Haloterrigena longa sp. nov. and Haloterrigena limicola sp. nov., extremely halophilic archaea isolated from a salt lake.</title>
        <authorList>
            <person name="Henglin C."/>
        </authorList>
    </citation>
    <scope>NUCLEOTIDE SEQUENCE [LARGE SCALE GENOMIC DNA]</scope>
    <source>
        <strain evidence="3 4">KZCA68</strain>
    </source>
</reference>
<name>A0A8A2VG29_9EURY</name>
<organism evidence="3 4">
    <name type="scientific">Haloterrigena alkaliphila</name>
    <dbReference type="NCBI Taxonomy" id="2816475"/>
    <lineage>
        <taxon>Archaea</taxon>
        <taxon>Methanobacteriati</taxon>
        <taxon>Methanobacteriota</taxon>
        <taxon>Stenosarchaea group</taxon>
        <taxon>Halobacteria</taxon>
        <taxon>Halobacteriales</taxon>
        <taxon>Natrialbaceae</taxon>
        <taxon>Haloterrigena</taxon>
    </lineage>
</organism>
<dbReference type="AlphaFoldDB" id="A0A8A2VG29"/>
<keyword evidence="4" id="KW-1185">Reference proteome</keyword>
<dbReference type="KEGG" id="hakz:J0X25_18500"/>
<protein>
    <submittedName>
        <fullName evidence="3">DUF4399 domain-containing protein</fullName>
    </submittedName>
</protein>
<dbReference type="EMBL" id="CP071462">
    <property type="protein sequence ID" value="QSW99334.1"/>
    <property type="molecule type" value="Genomic_DNA"/>
</dbReference>
<evidence type="ECO:0000259" key="2">
    <source>
        <dbReference type="Pfam" id="PF14347"/>
    </source>
</evidence>
<feature type="region of interest" description="Disordered" evidence="1">
    <location>
        <begin position="174"/>
        <end position="214"/>
    </location>
</feature>
<proteinExistence type="predicted"/>